<keyword evidence="5" id="KW-0998">Cell outer membrane</keyword>
<evidence type="ECO:0000256" key="2">
    <source>
        <dbReference type="ARBA" id="ARBA00006275"/>
    </source>
</evidence>
<evidence type="ECO:0000256" key="3">
    <source>
        <dbReference type="ARBA" id="ARBA00022729"/>
    </source>
</evidence>
<comment type="caution">
    <text evidence="8">The sequence shown here is derived from an EMBL/GenBank/DDBJ whole genome shotgun (WGS) entry which is preliminary data.</text>
</comment>
<evidence type="ECO:0000256" key="1">
    <source>
        <dbReference type="ARBA" id="ARBA00004442"/>
    </source>
</evidence>
<protein>
    <submittedName>
        <fullName evidence="8">RagB/SusD family nutrient uptake outer membrane protein</fullName>
    </submittedName>
</protein>
<evidence type="ECO:0000259" key="7">
    <source>
        <dbReference type="Pfam" id="PF14322"/>
    </source>
</evidence>
<feature type="domain" description="SusD-like N-terminal" evidence="7">
    <location>
        <begin position="22"/>
        <end position="246"/>
    </location>
</feature>
<keyword evidence="9" id="KW-1185">Reference proteome</keyword>
<dbReference type="InterPro" id="IPR011990">
    <property type="entry name" value="TPR-like_helical_dom_sf"/>
</dbReference>
<evidence type="ECO:0000313" key="8">
    <source>
        <dbReference type="EMBL" id="MCA5003643.1"/>
    </source>
</evidence>
<comment type="subcellular location">
    <subcellularLocation>
        <location evidence="1">Cell outer membrane</location>
    </subcellularLocation>
</comment>
<dbReference type="Gene3D" id="1.25.40.390">
    <property type="match status" value="1"/>
</dbReference>
<evidence type="ECO:0000256" key="5">
    <source>
        <dbReference type="ARBA" id="ARBA00023237"/>
    </source>
</evidence>
<feature type="domain" description="RagB/SusD" evidence="6">
    <location>
        <begin position="304"/>
        <end position="438"/>
    </location>
</feature>
<reference evidence="8" key="1">
    <citation type="submission" date="2020-10" db="EMBL/GenBank/DDBJ databases">
        <authorList>
            <person name="Lu T."/>
            <person name="Wang Q."/>
            <person name="Han X."/>
        </authorList>
    </citation>
    <scope>NUCLEOTIDE SEQUENCE</scope>
    <source>
        <strain evidence="8">WQ 366</strain>
    </source>
</reference>
<evidence type="ECO:0000313" key="9">
    <source>
        <dbReference type="Proteomes" id="UP001165302"/>
    </source>
</evidence>
<gene>
    <name evidence="8" type="ORF">IPZ78_00605</name>
</gene>
<keyword evidence="3" id="KW-0732">Signal</keyword>
<dbReference type="SUPFAM" id="SSF48452">
    <property type="entry name" value="TPR-like"/>
    <property type="match status" value="1"/>
</dbReference>
<proteinExistence type="inferred from homology"/>
<dbReference type="Proteomes" id="UP001165302">
    <property type="component" value="Unassembled WGS sequence"/>
</dbReference>
<name>A0ABS7Z0E7_9SPHI</name>
<evidence type="ECO:0000259" key="6">
    <source>
        <dbReference type="Pfam" id="PF07980"/>
    </source>
</evidence>
<dbReference type="Pfam" id="PF14322">
    <property type="entry name" value="SusD-like_3"/>
    <property type="match status" value="1"/>
</dbReference>
<dbReference type="EMBL" id="JADEYP010000001">
    <property type="protein sequence ID" value="MCA5003643.1"/>
    <property type="molecule type" value="Genomic_DNA"/>
</dbReference>
<dbReference type="RefSeq" id="WP_225550979.1">
    <property type="nucleotide sequence ID" value="NZ_JADEYP010000001.1"/>
</dbReference>
<dbReference type="InterPro" id="IPR033985">
    <property type="entry name" value="SusD-like_N"/>
</dbReference>
<accession>A0ABS7Z0E7</accession>
<evidence type="ECO:0000256" key="4">
    <source>
        <dbReference type="ARBA" id="ARBA00023136"/>
    </source>
</evidence>
<dbReference type="PROSITE" id="PS51257">
    <property type="entry name" value="PROKAR_LIPOPROTEIN"/>
    <property type="match status" value="1"/>
</dbReference>
<sequence>MKRLIFALSISTQLLLMSCESWIDVLPKTEVKSKEIFSNEAGFKSALIGIYARMTQDETYGKNLSYGYIEELTHRYDNYHTGIIPTDEQRAEIYDYRNHAYSKNIQSTIWKEMYKTIANINNLVYNIELSGDEILITPNYREIIAGEAYALRAFHYFDLLRLWGPTYSLDPTSKTLPWRNTVGNEKIELSAANDLIEHIISDLKKAEQLLSNDNMNYERDNENIFLSKRGFRLNLFAVKALLARVYNYTGDKENAIRYASEVISNSKLTLVNNNSVDAPFSKEALFSINVHNMVEHIMNDWKNTVTLDTERWISTDNIRTVYEYSTIGVNDIRYRSGYGFIHGSGRYLNRKFLSSDLNYQNIIPMIRLSEMYLIMAESVALGESYNYLNTLRTTRGISRNNNIGTSITEEQRESYINKEYQKEFFAEGQWFYYLKRKNKNTFHRSPVENMIYYRLPIPDDEVEFGNVNQ</sequence>
<dbReference type="Pfam" id="PF07980">
    <property type="entry name" value="SusD_RagB"/>
    <property type="match status" value="1"/>
</dbReference>
<organism evidence="8 9">
    <name type="scientific">Sphingobacterium bovistauri</name>
    <dbReference type="NCBI Taxonomy" id="2781959"/>
    <lineage>
        <taxon>Bacteria</taxon>
        <taxon>Pseudomonadati</taxon>
        <taxon>Bacteroidota</taxon>
        <taxon>Sphingobacteriia</taxon>
        <taxon>Sphingobacteriales</taxon>
        <taxon>Sphingobacteriaceae</taxon>
        <taxon>Sphingobacterium</taxon>
    </lineage>
</organism>
<keyword evidence="4" id="KW-0472">Membrane</keyword>
<dbReference type="InterPro" id="IPR012944">
    <property type="entry name" value="SusD_RagB_dom"/>
</dbReference>
<comment type="similarity">
    <text evidence="2">Belongs to the SusD family.</text>
</comment>